<protein>
    <submittedName>
        <fullName evidence="2">Uncharacterized protein</fullName>
    </submittedName>
</protein>
<comment type="caution">
    <text evidence="2">The sequence shown here is derived from an EMBL/GenBank/DDBJ whole genome shotgun (WGS) entry which is preliminary data.</text>
</comment>
<keyword evidence="3" id="KW-1185">Reference proteome</keyword>
<reference evidence="2" key="1">
    <citation type="submission" date="2020-12" db="EMBL/GenBank/DDBJ databases">
        <title>The genome sequence of Inhella sp. 1Y17.</title>
        <authorList>
            <person name="Liu Y."/>
        </authorList>
    </citation>
    <scope>NUCLEOTIDE SEQUENCE</scope>
    <source>
        <strain evidence="2">1Y17</strain>
    </source>
</reference>
<feature type="chain" id="PRO_5038082994" evidence="1">
    <location>
        <begin position="18"/>
        <end position="93"/>
    </location>
</feature>
<keyword evidence="1" id="KW-0732">Signal</keyword>
<dbReference type="AlphaFoldDB" id="A0A931J1Z3"/>
<evidence type="ECO:0000256" key="1">
    <source>
        <dbReference type="SAM" id="SignalP"/>
    </source>
</evidence>
<sequence length="93" mass="10139">MKKFALIALLAPLSAFAANDSLRTECAAREGNAANEYEFVYTKGKLGCNERQYNLYLASLDPAKVLAANPTAAGKPAVEEHQFSYRKGKLKAQ</sequence>
<gene>
    <name evidence="2" type="ORF">I7X39_14325</name>
</gene>
<evidence type="ECO:0000313" key="2">
    <source>
        <dbReference type="EMBL" id="MBH9578079.1"/>
    </source>
</evidence>
<evidence type="ECO:0000313" key="3">
    <source>
        <dbReference type="Proteomes" id="UP000613266"/>
    </source>
</evidence>
<dbReference type="EMBL" id="JAEDAK010000009">
    <property type="protein sequence ID" value="MBH9578079.1"/>
    <property type="molecule type" value="Genomic_DNA"/>
</dbReference>
<dbReference type="RefSeq" id="WP_198111847.1">
    <property type="nucleotide sequence ID" value="NZ_JAEDAK010000009.1"/>
</dbReference>
<dbReference type="Proteomes" id="UP000613266">
    <property type="component" value="Unassembled WGS sequence"/>
</dbReference>
<proteinExistence type="predicted"/>
<accession>A0A931J1Z3</accession>
<feature type="signal peptide" evidence="1">
    <location>
        <begin position="1"/>
        <end position="17"/>
    </location>
</feature>
<organism evidence="2 3">
    <name type="scientific">Inhella proteolytica</name>
    <dbReference type="NCBI Taxonomy" id="2795029"/>
    <lineage>
        <taxon>Bacteria</taxon>
        <taxon>Pseudomonadati</taxon>
        <taxon>Pseudomonadota</taxon>
        <taxon>Betaproteobacteria</taxon>
        <taxon>Burkholderiales</taxon>
        <taxon>Sphaerotilaceae</taxon>
        <taxon>Inhella</taxon>
    </lineage>
</organism>
<name>A0A931J1Z3_9BURK</name>